<keyword evidence="3" id="KW-1185">Reference proteome</keyword>
<evidence type="ECO:0000313" key="2">
    <source>
        <dbReference type="EMBL" id="MCJ8010748.1"/>
    </source>
</evidence>
<dbReference type="Proteomes" id="UP001139347">
    <property type="component" value="Unassembled WGS sequence"/>
</dbReference>
<comment type="caution">
    <text evidence="2">The sequence shown here is derived from an EMBL/GenBank/DDBJ whole genome shotgun (WGS) entry which is preliminary data.</text>
</comment>
<accession>A0A9X1WKN8</accession>
<evidence type="ECO:0000313" key="3">
    <source>
        <dbReference type="Proteomes" id="UP001139347"/>
    </source>
</evidence>
<proteinExistence type="predicted"/>
<organism evidence="2 3">
    <name type="scientific">Paenibacillus mangrovi</name>
    <dbReference type="NCBI Taxonomy" id="2931978"/>
    <lineage>
        <taxon>Bacteria</taxon>
        <taxon>Bacillati</taxon>
        <taxon>Bacillota</taxon>
        <taxon>Bacilli</taxon>
        <taxon>Bacillales</taxon>
        <taxon>Paenibacillaceae</taxon>
        <taxon>Paenibacillus</taxon>
    </lineage>
</organism>
<dbReference type="EMBL" id="JALIRP010000001">
    <property type="protein sequence ID" value="MCJ8010748.1"/>
    <property type="molecule type" value="Genomic_DNA"/>
</dbReference>
<protein>
    <submittedName>
        <fullName evidence="2">DMP19 family protein</fullName>
    </submittedName>
</protein>
<dbReference type="Pfam" id="PF14300">
    <property type="entry name" value="DMP19"/>
    <property type="match status" value="1"/>
</dbReference>
<dbReference type="InterPro" id="IPR025402">
    <property type="entry name" value="DMP19_C"/>
</dbReference>
<reference evidence="2" key="1">
    <citation type="submission" date="2022-04" db="EMBL/GenBank/DDBJ databases">
        <title>Paenibacillus mangrovi sp. nov., a novel endophytic bacterium isolated from bark of Kandelia candel.</title>
        <authorList>
            <person name="Tuo L."/>
        </authorList>
    </citation>
    <scope>NUCLEOTIDE SEQUENCE</scope>
    <source>
        <strain evidence="2">KQZ6P-2</strain>
    </source>
</reference>
<dbReference type="AlphaFoldDB" id="A0A9X1WKN8"/>
<dbReference type="RefSeq" id="WP_244719733.1">
    <property type="nucleotide sequence ID" value="NZ_JALIRP010000001.1"/>
</dbReference>
<evidence type="ECO:0000259" key="1">
    <source>
        <dbReference type="Pfam" id="PF14300"/>
    </source>
</evidence>
<gene>
    <name evidence="2" type="ORF">MUG84_03185</name>
</gene>
<sequence length="191" mass="22072">MNKIRFIVRKMFPSNTDLSSILASEIVENICARIYQEETYLLRDKEVLDSIPQVIRDCVLLIDLDTEINMNGIIGYLENSTGKFMDETIEVLERIGAVSDAITLNNIKKSLAEYGLKTSNLHANVQNLKEYQISNNSQTHGNIDSELLKRIEQLATNLYIYNQEENIFDDLYDYIEANKQHLINELKEFCK</sequence>
<feature type="domain" description="DNA mimic protein DMP19 C-terminal" evidence="1">
    <location>
        <begin position="50"/>
        <end position="178"/>
    </location>
</feature>
<dbReference type="Gene3D" id="1.20.1420.60">
    <property type="match status" value="1"/>
</dbReference>
<name>A0A9X1WKN8_9BACL</name>